<name>A0A6N9JII7_9ACTN</name>
<sequence>MSYTDEKTSNDRIDALSKLSEISVEGAGERRHRKLFPVLLLCVFFVALLLALIAGVAVYRHVSDTQNANVSRREGVELIANIVRANDAKGAVATGEGPEGKSLVIVENLDSGTYETRLYLYKGKIVQEYSLSGTAYTPAKASEVTESSRFDFTYGDGLLAVTTDQGTCEVALRYLQGGE</sequence>
<dbReference type="RefSeq" id="WP_161160457.1">
    <property type="nucleotide sequence ID" value="NZ_WWSR01000009.1"/>
</dbReference>
<dbReference type="Proteomes" id="UP000469380">
    <property type="component" value="Unassembled WGS sequence"/>
</dbReference>
<dbReference type="InterPro" id="IPR032340">
    <property type="entry name" value="DUF4860"/>
</dbReference>
<protein>
    <submittedName>
        <fullName evidence="2">DUF4860 domain-containing protein</fullName>
    </submittedName>
</protein>
<accession>A0A6N9JII7</accession>
<comment type="caution">
    <text evidence="2">The sequence shown here is derived from an EMBL/GenBank/DDBJ whole genome shotgun (WGS) entry which is preliminary data.</text>
</comment>
<reference evidence="2 3" key="1">
    <citation type="journal article" date="2019" name="Nat. Med.">
        <title>A library of human gut bacterial isolates paired with longitudinal multiomics data enables mechanistic microbiome research.</title>
        <authorList>
            <person name="Poyet M."/>
            <person name="Groussin M."/>
            <person name="Gibbons S.M."/>
            <person name="Avila-Pacheco J."/>
            <person name="Jiang X."/>
            <person name="Kearney S.M."/>
            <person name="Perrotta A.R."/>
            <person name="Berdy B."/>
            <person name="Zhao S."/>
            <person name="Lieberman T.D."/>
            <person name="Swanson P.K."/>
            <person name="Smith M."/>
            <person name="Roesemann S."/>
            <person name="Alexander J.E."/>
            <person name="Rich S.A."/>
            <person name="Livny J."/>
            <person name="Vlamakis H."/>
            <person name="Clish C."/>
            <person name="Bullock K."/>
            <person name="Deik A."/>
            <person name="Scott J."/>
            <person name="Pierce K.A."/>
            <person name="Xavier R.J."/>
            <person name="Alm E.J."/>
        </authorList>
    </citation>
    <scope>NUCLEOTIDE SEQUENCE [LARGE SCALE GENOMIC DNA]</scope>
    <source>
        <strain evidence="2 3">BIOML-A20</strain>
    </source>
</reference>
<organism evidence="2 3">
    <name type="scientific">Collinsella aerofaciens</name>
    <dbReference type="NCBI Taxonomy" id="74426"/>
    <lineage>
        <taxon>Bacteria</taxon>
        <taxon>Bacillati</taxon>
        <taxon>Actinomycetota</taxon>
        <taxon>Coriobacteriia</taxon>
        <taxon>Coriobacteriales</taxon>
        <taxon>Coriobacteriaceae</taxon>
        <taxon>Collinsella</taxon>
    </lineage>
</organism>
<evidence type="ECO:0000313" key="2">
    <source>
        <dbReference type="EMBL" id="MZJ39494.1"/>
    </source>
</evidence>
<dbReference type="EMBL" id="WWSR01000009">
    <property type="protein sequence ID" value="MZJ39494.1"/>
    <property type="molecule type" value="Genomic_DNA"/>
</dbReference>
<dbReference type="AlphaFoldDB" id="A0A6N9JII7"/>
<evidence type="ECO:0000256" key="1">
    <source>
        <dbReference type="SAM" id="Phobius"/>
    </source>
</evidence>
<evidence type="ECO:0000313" key="3">
    <source>
        <dbReference type="Proteomes" id="UP000469380"/>
    </source>
</evidence>
<feature type="transmembrane region" description="Helical" evidence="1">
    <location>
        <begin position="38"/>
        <end position="59"/>
    </location>
</feature>
<keyword evidence="1" id="KW-0812">Transmembrane</keyword>
<proteinExistence type="predicted"/>
<keyword evidence="1" id="KW-1133">Transmembrane helix</keyword>
<gene>
    <name evidence="2" type="ORF">GT464_05960</name>
</gene>
<keyword evidence="1" id="KW-0472">Membrane</keyword>
<dbReference type="Pfam" id="PF16152">
    <property type="entry name" value="DUF4860"/>
    <property type="match status" value="1"/>
</dbReference>